<accession>A0AAV0ZEU9</accession>
<keyword evidence="2" id="KW-1185">Reference proteome</keyword>
<dbReference type="Proteomes" id="UP001157006">
    <property type="component" value="Chromosome 2"/>
</dbReference>
<protein>
    <submittedName>
        <fullName evidence="1">Uncharacterized protein</fullName>
    </submittedName>
</protein>
<evidence type="ECO:0000313" key="1">
    <source>
        <dbReference type="EMBL" id="CAI8596063.1"/>
    </source>
</evidence>
<dbReference type="EMBL" id="OX451737">
    <property type="protein sequence ID" value="CAI8596063.1"/>
    <property type="molecule type" value="Genomic_DNA"/>
</dbReference>
<name>A0AAV0ZEU9_VICFA</name>
<sequence length="116" mass="12837">MENRTRVRCPENEELASFMWNKWKEMAAQPKGLSENKAMTLCKARFNVLIGLRLGFVAFQSNNAVFFFLELCVSGAGKMIYRPMQGFFGTGSGGIELGTSSGGTEQADLTKKGNRK</sequence>
<organism evidence="1 2">
    <name type="scientific">Vicia faba</name>
    <name type="common">Broad bean</name>
    <name type="synonym">Faba vulgaris</name>
    <dbReference type="NCBI Taxonomy" id="3906"/>
    <lineage>
        <taxon>Eukaryota</taxon>
        <taxon>Viridiplantae</taxon>
        <taxon>Streptophyta</taxon>
        <taxon>Embryophyta</taxon>
        <taxon>Tracheophyta</taxon>
        <taxon>Spermatophyta</taxon>
        <taxon>Magnoliopsida</taxon>
        <taxon>eudicotyledons</taxon>
        <taxon>Gunneridae</taxon>
        <taxon>Pentapetalae</taxon>
        <taxon>rosids</taxon>
        <taxon>fabids</taxon>
        <taxon>Fabales</taxon>
        <taxon>Fabaceae</taxon>
        <taxon>Papilionoideae</taxon>
        <taxon>50 kb inversion clade</taxon>
        <taxon>NPAAA clade</taxon>
        <taxon>Hologalegina</taxon>
        <taxon>IRL clade</taxon>
        <taxon>Fabeae</taxon>
        <taxon>Vicia</taxon>
    </lineage>
</organism>
<dbReference type="AlphaFoldDB" id="A0AAV0ZEU9"/>
<reference evidence="1 2" key="1">
    <citation type="submission" date="2023-01" db="EMBL/GenBank/DDBJ databases">
        <authorList>
            <person name="Kreplak J."/>
        </authorList>
    </citation>
    <scope>NUCLEOTIDE SEQUENCE [LARGE SCALE GENOMIC DNA]</scope>
</reference>
<gene>
    <name evidence="1" type="ORF">VFH_II016760</name>
</gene>
<proteinExistence type="predicted"/>
<evidence type="ECO:0000313" key="2">
    <source>
        <dbReference type="Proteomes" id="UP001157006"/>
    </source>
</evidence>